<dbReference type="HAMAP" id="MF_01539">
    <property type="entry name" value="TmcAL"/>
    <property type="match status" value="1"/>
</dbReference>
<keyword evidence="2" id="KW-0067">ATP-binding</keyword>
<feature type="binding site" evidence="2">
    <location>
        <position position="144"/>
    </location>
    <ligand>
        <name>ATP</name>
        <dbReference type="ChEBI" id="CHEBI:30616"/>
    </ligand>
</feature>
<dbReference type="Gene3D" id="3.40.50.620">
    <property type="entry name" value="HUPs"/>
    <property type="match status" value="1"/>
</dbReference>
<protein>
    <recommendedName>
        <fullName evidence="2">tRNA(Met) cytidine acetate ligase</fullName>
        <ecNumber evidence="2">6.3.4.-</ecNumber>
    </recommendedName>
</protein>
<keyword evidence="3" id="KW-0808">Transferase</keyword>
<name>A0A318L348_9FIRM</name>
<accession>A0A318L348</accession>
<dbReference type="GO" id="GO:0016740">
    <property type="term" value="F:transferase activity"/>
    <property type="evidence" value="ECO:0007669"/>
    <property type="project" value="UniProtKB-KW"/>
</dbReference>
<evidence type="ECO:0000256" key="2">
    <source>
        <dbReference type="HAMAP-Rule" id="MF_01539"/>
    </source>
</evidence>
<dbReference type="OrthoDB" id="9769796at2"/>
<comment type="function">
    <text evidence="2">Catalyzes the formation of N(4)-acetylcytidine (ac(4)C) at the wobble position of elongator tRNA(Met), using acetate and ATP as substrates. First activates an acetate ion to form acetyladenylate (Ac-AMP) and then transfers the acetyl group to tRNA to form ac(4)C34.</text>
</comment>
<dbReference type="SUPFAM" id="SSF52374">
    <property type="entry name" value="Nucleotidylyl transferase"/>
    <property type="match status" value="1"/>
</dbReference>
<dbReference type="Proteomes" id="UP000247612">
    <property type="component" value="Unassembled WGS sequence"/>
</dbReference>
<proteinExistence type="inferred from homology"/>
<keyword evidence="2" id="KW-0547">Nucleotide-binding</keyword>
<dbReference type="InterPro" id="IPR014729">
    <property type="entry name" value="Rossmann-like_a/b/a_fold"/>
</dbReference>
<organism evidence="3 4">
    <name type="scientific">Dielma fastidiosa</name>
    <dbReference type="NCBI Taxonomy" id="1034346"/>
    <lineage>
        <taxon>Bacteria</taxon>
        <taxon>Bacillati</taxon>
        <taxon>Bacillota</taxon>
        <taxon>Erysipelotrichia</taxon>
        <taxon>Erysipelotrichales</taxon>
        <taxon>Erysipelotrichaceae</taxon>
        <taxon>Dielma</taxon>
    </lineage>
</organism>
<keyword evidence="2" id="KW-0820">tRNA-binding</keyword>
<dbReference type="GO" id="GO:0006400">
    <property type="term" value="P:tRNA modification"/>
    <property type="evidence" value="ECO:0007669"/>
    <property type="project" value="UniProtKB-UniRule"/>
</dbReference>
<dbReference type="AlphaFoldDB" id="A0A318L348"/>
<dbReference type="PANTHER" id="PTHR37825">
    <property type="entry name" value="TRNA(MET) CYTIDINE ACETATE LIGASE"/>
    <property type="match status" value="1"/>
</dbReference>
<feature type="binding site" evidence="2">
    <location>
        <position position="167"/>
    </location>
    <ligand>
        <name>ATP</name>
        <dbReference type="ChEBI" id="CHEBI:30616"/>
    </ligand>
</feature>
<dbReference type="GO" id="GO:0016879">
    <property type="term" value="F:ligase activity, forming carbon-nitrogen bonds"/>
    <property type="evidence" value="ECO:0007669"/>
    <property type="project" value="UniProtKB-UniRule"/>
</dbReference>
<dbReference type="EMBL" id="QJKH01000019">
    <property type="protein sequence ID" value="PXX75202.1"/>
    <property type="molecule type" value="Genomic_DNA"/>
</dbReference>
<reference evidence="3 4" key="1">
    <citation type="submission" date="2018-05" db="EMBL/GenBank/DDBJ databases">
        <title>Genomic Encyclopedia of Type Strains, Phase IV (KMG-IV): sequencing the most valuable type-strain genomes for metagenomic binning, comparative biology and taxonomic classification.</title>
        <authorList>
            <person name="Goeker M."/>
        </authorList>
    </citation>
    <scope>NUCLEOTIDE SEQUENCE [LARGE SCALE GENOMIC DNA]</scope>
    <source>
        <strain evidence="3 4">JC118</strain>
    </source>
</reference>
<dbReference type="EC" id="6.3.4.-" evidence="2"/>
<keyword evidence="4" id="KW-1185">Reference proteome</keyword>
<feature type="binding site" evidence="2">
    <location>
        <begin position="7"/>
        <end position="20"/>
    </location>
    <ligand>
        <name>ATP</name>
        <dbReference type="ChEBI" id="CHEBI:30616"/>
    </ligand>
</feature>
<dbReference type="STRING" id="1034346.GCA_000313565_01901"/>
<keyword evidence="1 2" id="KW-0819">tRNA processing</keyword>
<keyword evidence="2" id="KW-0963">Cytoplasm</keyword>
<dbReference type="GO" id="GO:0005524">
    <property type="term" value="F:ATP binding"/>
    <property type="evidence" value="ECO:0007669"/>
    <property type="project" value="UniProtKB-KW"/>
</dbReference>
<dbReference type="NCBIfam" id="NF010192">
    <property type="entry name" value="PRK13671.1"/>
    <property type="match status" value="1"/>
</dbReference>
<comment type="caution">
    <text evidence="2">Lacks conserved residue(s) required for the propagation of feature annotation.</text>
</comment>
<feature type="binding site" evidence="2">
    <location>
        <position position="101"/>
    </location>
    <ligand>
        <name>ATP</name>
        <dbReference type="ChEBI" id="CHEBI:30616"/>
    </ligand>
</feature>
<evidence type="ECO:0000313" key="3">
    <source>
        <dbReference type="EMBL" id="PXX75202.1"/>
    </source>
</evidence>
<keyword evidence="2" id="KW-0436">Ligase</keyword>
<evidence type="ECO:0000313" key="4">
    <source>
        <dbReference type="Proteomes" id="UP000247612"/>
    </source>
</evidence>
<dbReference type="GO" id="GO:0000049">
    <property type="term" value="F:tRNA binding"/>
    <property type="evidence" value="ECO:0007669"/>
    <property type="project" value="UniProtKB-KW"/>
</dbReference>
<dbReference type="PANTHER" id="PTHR37825:SF1">
    <property type="entry name" value="TRNA(MET) CYTIDINE ACETATE LIGASE"/>
    <property type="match status" value="1"/>
</dbReference>
<keyword evidence="2" id="KW-0694">RNA-binding</keyword>
<comment type="catalytic activity">
    <reaction evidence="2">
        <text>cytidine(34) in elongator tRNA(Met) + acetate + ATP = N(4)-acetylcytidine(34) in elongator tRNA(Met) + AMP + diphosphate</text>
        <dbReference type="Rhea" id="RHEA:58144"/>
        <dbReference type="Rhea" id="RHEA-COMP:10693"/>
        <dbReference type="Rhea" id="RHEA-COMP:10694"/>
        <dbReference type="ChEBI" id="CHEBI:30089"/>
        <dbReference type="ChEBI" id="CHEBI:30616"/>
        <dbReference type="ChEBI" id="CHEBI:33019"/>
        <dbReference type="ChEBI" id="CHEBI:74900"/>
        <dbReference type="ChEBI" id="CHEBI:82748"/>
        <dbReference type="ChEBI" id="CHEBI:456215"/>
    </reaction>
</comment>
<comment type="subcellular location">
    <subcellularLocation>
        <location evidence="2">Cytoplasm</location>
    </subcellularLocation>
</comment>
<dbReference type="InterPro" id="IPR008513">
    <property type="entry name" value="tRNA(Met)_cyd_acetate_ligase"/>
</dbReference>
<comment type="caution">
    <text evidence="3">The sequence shown here is derived from an EMBL/GenBank/DDBJ whole genome shotgun (WGS) entry which is preliminary data.</text>
</comment>
<evidence type="ECO:0000256" key="1">
    <source>
        <dbReference type="ARBA" id="ARBA00022694"/>
    </source>
</evidence>
<dbReference type="RefSeq" id="WP_022938206.1">
    <property type="nucleotide sequence ID" value="NZ_CABKRQ010000005.1"/>
</dbReference>
<gene>
    <name evidence="2" type="primary">tmcAL</name>
    <name evidence="3" type="ORF">DES51_11918</name>
</gene>
<dbReference type="Pfam" id="PF05636">
    <property type="entry name" value="HIGH_NTase1"/>
    <property type="match status" value="1"/>
</dbReference>
<sequence length="362" mass="40892">MKITGIIAEYNPFHNGHIHHINKTKEITGCDLLICTMSGHFVQRGEPAITTKWERAKTAVENGVDLVLELPFVYAAQSAAYFAKGAVDVLKLAGVDSICFGSESNNLEILEQLAELDVNLSDAMKGGLSPVQAYEILYGSLNANDILALNYIRALQGSGIRPYSIQRTNHYHELDTSKQIASATAIRYAIKNQLDIKHATCMEITDPIFLEDYYRYFQTVLLTMDSSALPSYFMMDEGIENLLIKHARLPEFEDFISAVTSRRYTRSKIQRTMLHLMMQTKKADIDNLPPLNYLRVLACNEKGRAHLKALKEQGVLIASKFTQIPEAYRTIEYKSSVLYGYPCSDEKRQQILERELKAPVIL</sequence>
<dbReference type="GO" id="GO:0005737">
    <property type="term" value="C:cytoplasm"/>
    <property type="evidence" value="ECO:0007669"/>
    <property type="project" value="UniProtKB-SubCell"/>
</dbReference>
<comment type="similarity">
    <text evidence="2">Belongs to the TmcAL family.</text>
</comment>